<keyword evidence="3" id="KW-1185">Reference proteome</keyword>
<organism evidence="2 3">
    <name type="scientific">Psylliodes chrysocephalus</name>
    <dbReference type="NCBI Taxonomy" id="3402493"/>
    <lineage>
        <taxon>Eukaryota</taxon>
        <taxon>Metazoa</taxon>
        <taxon>Ecdysozoa</taxon>
        <taxon>Arthropoda</taxon>
        <taxon>Hexapoda</taxon>
        <taxon>Insecta</taxon>
        <taxon>Pterygota</taxon>
        <taxon>Neoptera</taxon>
        <taxon>Endopterygota</taxon>
        <taxon>Coleoptera</taxon>
        <taxon>Polyphaga</taxon>
        <taxon>Cucujiformia</taxon>
        <taxon>Chrysomeloidea</taxon>
        <taxon>Chrysomelidae</taxon>
        <taxon>Galerucinae</taxon>
        <taxon>Alticini</taxon>
        <taxon>Psylliodes</taxon>
    </lineage>
</organism>
<gene>
    <name evidence="2" type="ORF">PSYICH_LOCUS5170</name>
</gene>
<evidence type="ECO:0000256" key="1">
    <source>
        <dbReference type="SAM" id="MobiDB-lite"/>
    </source>
</evidence>
<feature type="region of interest" description="Disordered" evidence="1">
    <location>
        <begin position="1"/>
        <end position="62"/>
    </location>
</feature>
<feature type="compositionally biased region" description="Basic residues" evidence="1">
    <location>
        <begin position="624"/>
        <end position="637"/>
    </location>
</feature>
<sequence length="1262" mass="146410">MEHFKKRLIHQHQKPYPSKLSRTAELDDGDEDASSNSSTSSCSNSMIRPENKKEGNPQLKVARKRAVCRSKFRHNSLKIFKLGTSIPTSLCKSKEPYNVSAEKNLQLCCEDAKDKRKNRKDEKLIQKQTITEQIINSIEGNNKKEHFQRSISANFESSTKCPGKHNLPAIIAEIPVKRRNSLSKSSEDEQKISDSCRKSCVDSEYTKFDNLRVQSIYQRRNTVIGTEAPRDYLNDPNSIKYSKLKEDVEKQTIAVSNNEISYKLLEKLERISPDSTFTEKEMKSTQYPSLKQFYNNISPTFTPSSSEVLESMHMPLPVNIVLPHNTSITPIVPATNERYQHSSQIKSPTKRTSSNFYNSSNNNNLQNEYLQSTSILPVRMETTENNNSSLPNLDNPINLSVKRNNESSIRPPLQLPYLNEFKSNNATLPFPYSEGIFKNGGHFPEIQQQISRLENMPSIKPFEESFARAIVQRVKSVMFTPFSVDNLLVLNDLYKKLINLTCSKKLSNEILRNLKDVMEDIILYTNNNLFENKSQIFKNYTRQIMEFDLEHHRALLNDVIHLLRKNRYDHVWMGHFLIVLSRNRPDMPQISPNKGPNSNLYPSLMPQYFPLDDKELRQKVYKSRRVQVKKRTHHPKLPPHLDPLYNSNNIRNESYPSDSRYIPPKPESFEVKNKNNLVECKNKPQKDHEVLIKTPKVDKENDFIGNADKTFVNDTVIVKDESMEVTRENTEIRIKKENEIDKDDVVVKRVSKTEIVCIKKESADEKNETKEVSTDDLHLFKELLKQEDKNIYNRIVNKILYVKETAKDVITIDDEEDMSTQSNRLREILTNPQSTVGHTPPKKVNTSSLKSPDVVIIDDDTEDNGFKEQKPDLNKNYLSVSKFMFPNKTELHENVKKALKRKGTSKQLTKNNVIEKNPKPIESIRDTKPDKKFESVHPPEDTKRKKLKLDIKKPRPYKMPIVSTPEHRMHPNYQIFESSKVFTPPNNTGRPYLSQPLLNCRTPEDVTPMISHSPSDINSSVVPYSNLGPLSTQASINSNWKSWISEERKKGFLDARPPTHRRQSVETISSVGSDYSPNLDHDENYVKIRVDAKWYRIKKSVMESIPRGKLCYVRENNCLIRYYDDNQLAQFIQNMNINLVGPAAFDFLKQIRERVDGYLSEDIFITPYEVTEKNQAIQLSENISFTKDDYISIPELYVEEMEKVERFVPKDFLGFYKYVTGYQIVNNHHPISFQTFLTMHNTNGIKMFYKRYLLSILENKFE</sequence>
<feature type="region of interest" description="Disordered" evidence="1">
    <location>
        <begin position="624"/>
        <end position="648"/>
    </location>
</feature>
<dbReference type="OrthoDB" id="6784559at2759"/>
<dbReference type="EMBL" id="OV651828">
    <property type="protein sequence ID" value="CAH1104392.1"/>
    <property type="molecule type" value="Genomic_DNA"/>
</dbReference>
<evidence type="ECO:0000313" key="3">
    <source>
        <dbReference type="Proteomes" id="UP001153636"/>
    </source>
</evidence>
<reference evidence="2" key="1">
    <citation type="submission" date="2022-01" db="EMBL/GenBank/DDBJ databases">
        <authorList>
            <person name="King R."/>
        </authorList>
    </citation>
    <scope>NUCLEOTIDE SEQUENCE</scope>
</reference>
<name>A0A9P0GCD3_9CUCU</name>
<dbReference type="AlphaFoldDB" id="A0A9P0GCD3"/>
<feature type="compositionally biased region" description="Low complexity" evidence="1">
    <location>
        <begin position="34"/>
        <end position="45"/>
    </location>
</feature>
<feature type="compositionally biased region" description="Basic residues" evidence="1">
    <location>
        <begin position="1"/>
        <end position="13"/>
    </location>
</feature>
<protein>
    <submittedName>
        <fullName evidence="2">Uncharacterized protein</fullName>
    </submittedName>
</protein>
<dbReference type="Proteomes" id="UP001153636">
    <property type="component" value="Chromosome 16"/>
</dbReference>
<accession>A0A9P0GCD3</accession>
<evidence type="ECO:0000313" key="2">
    <source>
        <dbReference type="EMBL" id="CAH1104392.1"/>
    </source>
</evidence>
<feature type="region of interest" description="Disordered" evidence="1">
    <location>
        <begin position="921"/>
        <end position="944"/>
    </location>
</feature>
<proteinExistence type="predicted"/>